<name>A0A564Y9M6_HYMDI</name>
<gene>
    <name evidence="1" type="ORF">WMSIL1_LOCUS4349</name>
</gene>
<dbReference type="AlphaFoldDB" id="A0A564Y9M6"/>
<evidence type="ECO:0000313" key="2">
    <source>
        <dbReference type="Proteomes" id="UP000321570"/>
    </source>
</evidence>
<evidence type="ECO:0000313" key="1">
    <source>
        <dbReference type="EMBL" id="VUZ43950.1"/>
    </source>
</evidence>
<sequence>MFDSLSTEIKFLFAKIEAKISFDVSDTFKTTISPNSSRSSTQSTVAPVSTKMLPTVTLVQVDNEEMTLLISVKDMVRVTNSTYSMEFSIFKVVKRNFSLNLLCPNTNQFKILLKNQIYRVKEKKEGCTFAFT</sequence>
<protein>
    <submittedName>
        <fullName evidence="1">Uncharacterized protein</fullName>
    </submittedName>
</protein>
<accession>A0A564Y9M6</accession>
<reference evidence="1 2" key="1">
    <citation type="submission" date="2019-07" db="EMBL/GenBank/DDBJ databases">
        <authorList>
            <person name="Jastrzebski P J."/>
            <person name="Paukszto L."/>
            <person name="Jastrzebski P J."/>
        </authorList>
    </citation>
    <scope>NUCLEOTIDE SEQUENCE [LARGE SCALE GENOMIC DNA]</scope>
    <source>
        <strain evidence="1 2">WMS-il1</strain>
    </source>
</reference>
<organism evidence="1 2">
    <name type="scientific">Hymenolepis diminuta</name>
    <name type="common">Rat tapeworm</name>
    <dbReference type="NCBI Taxonomy" id="6216"/>
    <lineage>
        <taxon>Eukaryota</taxon>
        <taxon>Metazoa</taxon>
        <taxon>Spiralia</taxon>
        <taxon>Lophotrochozoa</taxon>
        <taxon>Platyhelminthes</taxon>
        <taxon>Cestoda</taxon>
        <taxon>Eucestoda</taxon>
        <taxon>Cyclophyllidea</taxon>
        <taxon>Hymenolepididae</taxon>
        <taxon>Hymenolepis</taxon>
    </lineage>
</organism>
<dbReference type="Proteomes" id="UP000321570">
    <property type="component" value="Unassembled WGS sequence"/>
</dbReference>
<dbReference type="EMBL" id="CABIJS010000122">
    <property type="protein sequence ID" value="VUZ43950.1"/>
    <property type="molecule type" value="Genomic_DNA"/>
</dbReference>
<proteinExistence type="predicted"/>
<keyword evidence="2" id="KW-1185">Reference proteome</keyword>